<comment type="similarity">
    <text evidence="2 8">Belongs to the 4-toluene sulfonate uptake permease (TSUP) (TC 2.A.102) family.</text>
</comment>
<gene>
    <name evidence="9" type="ORF">rosag_00960</name>
</gene>
<feature type="transmembrane region" description="Helical" evidence="8">
    <location>
        <begin position="185"/>
        <end position="205"/>
    </location>
</feature>
<feature type="transmembrane region" description="Helical" evidence="8">
    <location>
        <begin position="98"/>
        <end position="118"/>
    </location>
</feature>
<reference evidence="9" key="1">
    <citation type="submission" date="2022-08" db="EMBL/GenBank/DDBJ databases">
        <title>Draft genome sequencing of Roseisolibacter agri AW1220.</title>
        <authorList>
            <person name="Tobiishi Y."/>
            <person name="Tonouchi A."/>
        </authorList>
    </citation>
    <scope>NUCLEOTIDE SEQUENCE</scope>
    <source>
        <strain evidence="9">AW1220</strain>
    </source>
</reference>
<evidence type="ECO:0000256" key="2">
    <source>
        <dbReference type="ARBA" id="ARBA00009142"/>
    </source>
</evidence>
<feature type="transmembrane region" description="Helical" evidence="8">
    <location>
        <begin position="149"/>
        <end position="173"/>
    </location>
</feature>
<keyword evidence="4 8" id="KW-1003">Cell membrane</keyword>
<dbReference type="InterPro" id="IPR052017">
    <property type="entry name" value="TSUP"/>
</dbReference>
<dbReference type="PANTHER" id="PTHR30269:SF37">
    <property type="entry name" value="MEMBRANE TRANSPORTER PROTEIN"/>
    <property type="match status" value="1"/>
</dbReference>
<keyword evidence="6 8" id="KW-1133">Transmembrane helix</keyword>
<keyword evidence="3" id="KW-0813">Transport</keyword>
<evidence type="ECO:0000256" key="1">
    <source>
        <dbReference type="ARBA" id="ARBA00004651"/>
    </source>
</evidence>
<evidence type="ECO:0000256" key="5">
    <source>
        <dbReference type="ARBA" id="ARBA00022692"/>
    </source>
</evidence>
<dbReference type="EMBL" id="BRXS01000001">
    <property type="protein sequence ID" value="GLC23583.1"/>
    <property type="molecule type" value="Genomic_DNA"/>
</dbReference>
<evidence type="ECO:0000256" key="4">
    <source>
        <dbReference type="ARBA" id="ARBA00022475"/>
    </source>
</evidence>
<dbReference type="InterPro" id="IPR002781">
    <property type="entry name" value="TM_pro_TauE-like"/>
</dbReference>
<sequence length="244" mass="24700">MPWFELALLAVAVLSGATASLVGFGIGSLLTPLLATRLDMPTAVAVVALPHAVATALRCWRLRDAIDGAVLRRFGVLSALGGLLGALGYAGAGGRTLTLALGALLLLTAFATLVGLAARWHPHGPVVWGLGLLSGAFGGLAGNQGGLRAAALGTFALTPRAFVATATATGLLVDAARTPVYVWRAGASLLPLAGPIAIASIGVLVGTVLGERVLLGVSPERYRRVLAVAIGLLGAWLVWRALRG</sequence>
<dbReference type="AlphaFoldDB" id="A0AA37QBF7"/>
<name>A0AA37QBF7_9BACT</name>
<keyword evidence="5 8" id="KW-0812">Transmembrane</keyword>
<evidence type="ECO:0000256" key="6">
    <source>
        <dbReference type="ARBA" id="ARBA00022989"/>
    </source>
</evidence>
<organism evidence="9 10">
    <name type="scientific">Roseisolibacter agri</name>
    <dbReference type="NCBI Taxonomy" id="2014610"/>
    <lineage>
        <taxon>Bacteria</taxon>
        <taxon>Pseudomonadati</taxon>
        <taxon>Gemmatimonadota</taxon>
        <taxon>Gemmatimonadia</taxon>
        <taxon>Gemmatimonadales</taxon>
        <taxon>Gemmatimonadaceae</taxon>
        <taxon>Roseisolibacter</taxon>
    </lineage>
</organism>
<dbReference type="PANTHER" id="PTHR30269">
    <property type="entry name" value="TRANSMEMBRANE PROTEIN YFCA"/>
    <property type="match status" value="1"/>
</dbReference>
<feature type="transmembrane region" description="Helical" evidence="8">
    <location>
        <begin position="74"/>
        <end position="92"/>
    </location>
</feature>
<protein>
    <recommendedName>
        <fullName evidence="8">Probable membrane transporter protein</fullName>
    </recommendedName>
</protein>
<dbReference type="RefSeq" id="WP_284348017.1">
    <property type="nucleotide sequence ID" value="NZ_BRXS01000001.1"/>
</dbReference>
<comment type="subcellular location">
    <subcellularLocation>
        <location evidence="1 8">Cell membrane</location>
        <topology evidence="1 8">Multi-pass membrane protein</topology>
    </subcellularLocation>
</comment>
<evidence type="ECO:0000256" key="3">
    <source>
        <dbReference type="ARBA" id="ARBA00022448"/>
    </source>
</evidence>
<keyword evidence="7 8" id="KW-0472">Membrane</keyword>
<dbReference type="GO" id="GO:0005886">
    <property type="term" value="C:plasma membrane"/>
    <property type="evidence" value="ECO:0007669"/>
    <property type="project" value="UniProtKB-SubCell"/>
</dbReference>
<feature type="transmembrane region" description="Helical" evidence="8">
    <location>
        <begin position="125"/>
        <end position="143"/>
    </location>
</feature>
<proteinExistence type="inferred from homology"/>
<feature type="transmembrane region" description="Helical" evidence="8">
    <location>
        <begin position="225"/>
        <end position="242"/>
    </location>
</feature>
<evidence type="ECO:0000256" key="8">
    <source>
        <dbReference type="RuleBase" id="RU363041"/>
    </source>
</evidence>
<dbReference type="Pfam" id="PF01925">
    <property type="entry name" value="TauE"/>
    <property type="match status" value="1"/>
</dbReference>
<comment type="caution">
    <text evidence="9">The sequence shown here is derived from an EMBL/GenBank/DDBJ whole genome shotgun (WGS) entry which is preliminary data.</text>
</comment>
<evidence type="ECO:0000313" key="10">
    <source>
        <dbReference type="Proteomes" id="UP001161325"/>
    </source>
</evidence>
<evidence type="ECO:0000256" key="7">
    <source>
        <dbReference type="ARBA" id="ARBA00023136"/>
    </source>
</evidence>
<dbReference type="Proteomes" id="UP001161325">
    <property type="component" value="Unassembled WGS sequence"/>
</dbReference>
<accession>A0AA37QBF7</accession>
<evidence type="ECO:0000313" key="9">
    <source>
        <dbReference type="EMBL" id="GLC23583.1"/>
    </source>
</evidence>
<keyword evidence="10" id="KW-1185">Reference proteome</keyword>
<feature type="transmembrane region" description="Helical" evidence="8">
    <location>
        <begin position="43"/>
        <end position="62"/>
    </location>
</feature>